<organism evidence="4 5">
    <name type="scientific">Carnegiea gigantea</name>
    <dbReference type="NCBI Taxonomy" id="171969"/>
    <lineage>
        <taxon>Eukaryota</taxon>
        <taxon>Viridiplantae</taxon>
        <taxon>Streptophyta</taxon>
        <taxon>Embryophyta</taxon>
        <taxon>Tracheophyta</taxon>
        <taxon>Spermatophyta</taxon>
        <taxon>Magnoliopsida</taxon>
        <taxon>eudicotyledons</taxon>
        <taxon>Gunneridae</taxon>
        <taxon>Pentapetalae</taxon>
        <taxon>Caryophyllales</taxon>
        <taxon>Cactineae</taxon>
        <taxon>Cactaceae</taxon>
        <taxon>Cactoideae</taxon>
        <taxon>Echinocereeae</taxon>
        <taxon>Carnegiea</taxon>
    </lineage>
</organism>
<dbReference type="Proteomes" id="UP001153076">
    <property type="component" value="Unassembled WGS sequence"/>
</dbReference>
<dbReference type="OrthoDB" id="637682at2759"/>
<dbReference type="InterPro" id="IPR038538">
    <property type="entry name" value="MTERF_sf"/>
</dbReference>
<dbReference type="EMBL" id="JAKOGI010000786">
    <property type="protein sequence ID" value="KAJ8430523.1"/>
    <property type="molecule type" value="Genomic_DNA"/>
</dbReference>
<evidence type="ECO:0000313" key="4">
    <source>
        <dbReference type="EMBL" id="KAJ8430523.1"/>
    </source>
</evidence>
<dbReference type="AlphaFoldDB" id="A0A9Q1JT13"/>
<dbReference type="Gene3D" id="1.25.70.10">
    <property type="entry name" value="Transcription termination factor 3, mitochondrial"/>
    <property type="match status" value="1"/>
</dbReference>
<dbReference type="PANTHER" id="PTHR13068:SF151">
    <property type="entry name" value="TRANSCRIPTION TERMINATION FACTOR MTERF9, CHLOROPLASTIC"/>
    <property type="match status" value="1"/>
</dbReference>
<comment type="similarity">
    <text evidence="1">Belongs to the mTERF family.</text>
</comment>
<name>A0A9Q1JT13_9CARY</name>
<keyword evidence="2" id="KW-0805">Transcription regulation</keyword>
<proteinExistence type="inferred from homology"/>
<keyword evidence="2" id="KW-0804">Transcription</keyword>
<accession>A0A9Q1JT13</accession>
<dbReference type="GO" id="GO:0032502">
    <property type="term" value="P:developmental process"/>
    <property type="evidence" value="ECO:0007669"/>
    <property type="project" value="TreeGrafter"/>
</dbReference>
<dbReference type="Pfam" id="PF02536">
    <property type="entry name" value="mTERF"/>
    <property type="match status" value="1"/>
</dbReference>
<gene>
    <name evidence="4" type="ORF">Cgig2_012922</name>
</gene>
<dbReference type="SMART" id="SM00733">
    <property type="entry name" value="Mterf"/>
    <property type="match status" value="7"/>
</dbReference>
<dbReference type="PANTHER" id="PTHR13068">
    <property type="entry name" value="CGI-12 PROTEIN-RELATED"/>
    <property type="match status" value="1"/>
</dbReference>
<comment type="caution">
    <text evidence="4">The sequence shown here is derived from an EMBL/GenBank/DDBJ whole genome shotgun (WGS) entry which is preliminary data.</text>
</comment>
<reference evidence="4" key="1">
    <citation type="submission" date="2022-04" db="EMBL/GenBank/DDBJ databases">
        <title>Carnegiea gigantea Genome sequencing and assembly v2.</title>
        <authorList>
            <person name="Copetti D."/>
            <person name="Sanderson M.J."/>
            <person name="Burquez A."/>
            <person name="Wojciechowski M.F."/>
        </authorList>
    </citation>
    <scope>NUCLEOTIDE SEQUENCE</scope>
    <source>
        <strain evidence="4">SGP5-SGP5p</strain>
        <tissue evidence="4">Aerial part</tissue>
    </source>
</reference>
<keyword evidence="5" id="KW-1185">Reference proteome</keyword>
<evidence type="ECO:0000313" key="5">
    <source>
        <dbReference type="Proteomes" id="UP001153076"/>
    </source>
</evidence>
<dbReference type="GO" id="GO:0003676">
    <property type="term" value="F:nucleic acid binding"/>
    <property type="evidence" value="ECO:0007669"/>
    <property type="project" value="InterPro"/>
</dbReference>
<dbReference type="InterPro" id="IPR003690">
    <property type="entry name" value="MTERF"/>
</dbReference>
<evidence type="ECO:0000256" key="1">
    <source>
        <dbReference type="ARBA" id="ARBA00007692"/>
    </source>
</evidence>
<dbReference type="GO" id="GO:0006353">
    <property type="term" value="P:DNA-templated transcription termination"/>
    <property type="evidence" value="ECO:0007669"/>
    <property type="project" value="UniProtKB-KW"/>
</dbReference>
<protein>
    <recommendedName>
        <fullName evidence="6">Transcription termination factor MTERF9, chloroplastic</fullName>
    </recommendedName>
</protein>
<keyword evidence="2" id="KW-0806">Transcription termination</keyword>
<evidence type="ECO:0000256" key="3">
    <source>
        <dbReference type="ARBA" id="ARBA00022946"/>
    </source>
</evidence>
<sequence length="413" mass="47314">MLGKDNLVAIIFWTLKLHTMFESARYIILHNKREREDEFAEPAYLNGGQQRSKLLAATQLKSGTRKEPIVVGTEADGQGKLGGNKSAKKKYAQLSEEFIVDNRWIPLLDYLSTFGMEESDLIKIYKKYATAFNVNAYCARERLEYLLNVGVKQKDIRKILLRRPQILTSAVDSILKPRVAFLADLGIPDSKIGKVIATAPCIFSHSVEYSLIPIVRYLIEKIGIKECDLVKVVTLSPNILIERVDISFYDRYGFLSEELGASRENIVQMVRKHPKLLHYSIKDGILPRINFLRSIGMDNSAILKVLTRIPQVLSLSLERNLKPKYLYLVNELHHNVQSLTKYPTYLSLSLVQRIHPRHRYLIFLNKAPKGPFPLNSLLKTDESFCHWNAGTSVDKYFAFQKSLMLTHFDEKKG</sequence>
<keyword evidence="3" id="KW-0809">Transit peptide</keyword>
<evidence type="ECO:0000256" key="2">
    <source>
        <dbReference type="ARBA" id="ARBA00022472"/>
    </source>
</evidence>
<evidence type="ECO:0008006" key="6">
    <source>
        <dbReference type="Google" id="ProtNLM"/>
    </source>
</evidence>